<dbReference type="EMBL" id="MSFK01000054">
    <property type="protein sequence ID" value="PWY66063.1"/>
    <property type="molecule type" value="Genomic_DNA"/>
</dbReference>
<dbReference type="AlphaFoldDB" id="A0A317UVH5"/>
<dbReference type="InterPro" id="IPR056539">
    <property type="entry name" value="NuiA-like"/>
</dbReference>
<keyword evidence="3" id="KW-1185">Reference proteome</keyword>
<organism evidence="2 3">
    <name type="scientific">Aspergillus sclerotioniger CBS 115572</name>
    <dbReference type="NCBI Taxonomy" id="1450535"/>
    <lineage>
        <taxon>Eukaryota</taxon>
        <taxon>Fungi</taxon>
        <taxon>Dikarya</taxon>
        <taxon>Ascomycota</taxon>
        <taxon>Pezizomycotina</taxon>
        <taxon>Eurotiomycetes</taxon>
        <taxon>Eurotiomycetidae</taxon>
        <taxon>Eurotiales</taxon>
        <taxon>Aspergillaceae</taxon>
        <taxon>Aspergillus</taxon>
        <taxon>Aspergillus subgen. Circumdati</taxon>
    </lineage>
</organism>
<dbReference type="PANTHER" id="PTHR42093:SF1">
    <property type="match status" value="1"/>
</dbReference>
<gene>
    <name evidence="2" type="ORF">BO94DRAFT_540752</name>
</gene>
<evidence type="ECO:0000313" key="2">
    <source>
        <dbReference type="EMBL" id="PWY66063.1"/>
    </source>
</evidence>
<dbReference type="GeneID" id="37115126"/>
<comment type="caution">
    <text evidence="2">The sequence shown here is derived from an EMBL/GenBank/DDBJ whole genome shotgun (WGS) entry which is preliminary data.</text>
</comment>
<accession>A0A317UVH5</accession>
<evidence type="ECO:0000256" key="1">
    <source>
        <dbReference type="SAM" id="MobiDB-lite"/>
    </source>
</evidence>
<dbReference type="Proteomes" id="UP000246702">
    <property type="component" value="Unassembled WGS sequence"/>
</dbReference>
<reference evidence="2 3" key="1">
    <citation type="submission" date="2016-12" db="EMBL/GenBank/DDBJ databases">
        <title>The genomes of Aspergillus section Nigri reveals drivers in fungal speciation.</title>
        <authorList>
            <consortium name="DOE Joint Genome Institute"/>
            <person name="Vesth T.C."/>
            <person name="Nybo J."/>
            <person name="Theobald S."/>
            <person name="Brandl J."/>
            <person name="Frisvad J.C."/>
            <person name="Nielsen K.F."/>
            <person name="Lyhne E.K."/>
            <person name="Kogle M.E."/>
            <person name="Kuo A."/>
            <person name="Riley R."/>
            <person name="Clum A."/>
            <person name="Nolan M."/>
            <person name="Lipzen A."/>
            <person name="Salamov A."/>
            <person name="Henrissat B."/>
            <person name="Wiebenga A."/>
            <person name="De Vries R.P."/>
            <person name="Grigoriev I.V."/>
            <person name="Mortensen U.H."/>
            <person name="Andersen M.R."/>
            <person name="Baker S.E."/>
        </authorList>
    </citation>
    <scope>NUCLEOTIDE SEQUENCE [LARGE SCALE GENOMIC DNA]</scope>
    <source>
        <strain evidence="2 3">CBS 115572</strain>
    </source>
</reference>
<dbReference type="PANTHER" id="PTHR42093">
    <property type="match status" value="1"/>
</dbReference>
<dbReference type="OrthoDB" id="5366485at2759"/>
<name>A0A317UVH5_9EURO</name>
<protein>
    <submittedName>
        <fullName evidence="2">Uncharacterized protein</fullName>
    </submittedName>
</protein>
<sequence>MSAACLRRWPLSRPGHCVIDPIVPWASTSFSSSTFSTTHLSAAQLPLRIIQTHYSSHYHHLCPSQRRLPNKPSVLSSTTRPTTHITPPCPTLTTLTTRTMSSDDAYMSFLDKANADLSAGQSQPATTTSSSARTETIHTDVRIPTPLTSVNAFYISETDEPFEPVALKWDGAARGIWPDASHLSKLISPDKDLSAEIETLSPAMFDPRNHYAGVLKAVRASAGDEQGADIKVYRVEVGSSRVEYFVLGLDVAQGLLVGLRAKAIET</sequence>
<dbReference type="RefSeq" id="XP_025461573.1">
    <property type="nucleotide sequence ID" value="XM_025612983.1"/>
</dbReference>
<dbReference type="Pfam" id="PF23151">
    <property type="entry name" value="NuiA_2"/>
    <property type="match status" value="1"/>
</dbReference>
<feature type="region of interest" description="Disordered" evidence="1">
    <location>
        <begin position="69"/>
        <end position="89"/>
    </location>
</feature>
<proteinExistence type="predicted"/>
<feature type="compositionally biased region" description="Low complexity" evidence="1">
    <location>
        <begin position="78"/>
        <end position="89"/>
    </location>
</feature>
<evidence type="ECO:0000313" key="3">
    <source>
        <dbReference type="Proteomes" id="UP000246702"/>
    </source>
</evidence>